<name>A0A8K0CTC4_IGNLU</name>
<gene>
    <name evidence="2" type="ORF">ILUMI_16948</name>
</gene>
<keyword evidence="3" id="KW-1185">Reference proteome</keyword>
<reference evidence="2" key="1">
    <citation type="submission" date="2019-08" db="EMBL/GenBank/DDBJ databases">
        <title>The genome of the North American firefly Photinus pyralis.</title>
        <authorList>
            <consortium name="Photinus pyralis genome working group"/>
            <person name="Fallon T.R."/>
            <person name="Sander Lower S.E."/>
            <person name="Weng J.-K."/>
        </authorList>
    </citation>
    <scope>NUCLEOTIDE SEQUENCE</scope>
    <source>
        <strain evidence="2">TRF0915ILg1</strain>
        <tissue evidence="2">Whole body</tissue>
    </source>
</reference>
<feature type="domain" description="Helitron helicase-like" evidence="1">
    <location>
        <begin position="75"/>
        <end position="227"/>
    </location>
</feature>
<proteinExistence type="predicted"/>
<dbReference type="EMBL" id="VTPC01069397">
    <property type="protein sequence ID" value="KAF2889225.1"/>
    <property type="molecule type" value="Genomic_DNA"/>
</dbReference>
<protein>
    <recommendedName>
        <fullName evidence="1">Helitron helicase-like domain-containing protein</fullName>
    </recommendedName>
</protein>
<evidence type="ECO:0000313" key="2">
    <source>
        <dbReference type="EMBL" id="KAF2889225.1"/>
    </source>
</evidence>
<accession>A0A8K0CTC4</accession>
<dbReference type="Proteomes" id="UP000801492">
    <property type="component" value="Unassembled WGS sequence"/>
</dbReference>
<dbReference type="OrthoDB" id="416437at2759"/>
<comment type="caution">
    <text evidence="2">The sequence shown here is derived from an EMBL/GenBank/DDBJ whole genome shotgun (WGS) entry which is preliminary data.</text>
</comment>
<sequence>MPWANEERGLLVPQFDMESRGAPKMKDTVAATQHDPQLGEMIFPCLYPYGIGGFVRGKGWTHAEYHNLLTKEQIQAYNNIRVSEKSQKTRPKKKDARFGNATTMVKSRTYWCQKSQELSTFFDVLKRPPHLFVTLAQNDSWPDMRAIIREGIHCRIVNENKTDTDYLSGNRGAVNYPLEMVKTFYRRLAAFSTEFLHKKNDVFGEVEDYWMRIEYQNRGSLHARGLVWCKLDTVPLNVVSAEMLRFDHPSNEGFASMCEL</sequence>
<evidence type="ECO:0000259" key="1">
    <source>
        <dbReference type="Pfam" id="PF14214"/>
    </source>
</evidence>
<dbReference type="Pfam" id="PF14214">
    <property type="entry name" value="Helitron_like_N"/>
    <property type="match status" value="1"/>
</dbReference>
<dbReference type="AlphaFoldDB" id="A0A8K0CTC4"/>
<organism evidence="2 3">
    <name type="scientific">Ignelater luminosus</name>
    <name type="common">Cucubano</name>
    <name type="synonym">Pyrophorus luminosus</name>
    <dbReference type="NCBI Taxonomy" id="2038154"/>
    <lineage>
        <taxon>Eukaryota</taxon>
        <taxon>Metazoa</taxon>
        <taxon>Ecdysozoa</taxon>
        <taxon>Arthropoda</taxon>
        <taxon>Hexapoda</taxon>
        <taxon>Insecta</taxon>
        <taxon>Pterygota</taxon>
        <taxon>Neoptera</taxon>
        <taxon>Endopterygota</taxon>
        <taxon>Coleoptera</taxon>
        <taxon>Polyphaga</taxon>
        <taxon>Elateriformia</taxon>
        <taxon>Elateroidea</taxon>
        <taxon>Elateridae</taxon>
        <taxon>Agrypninae</taxon>
        <taxon>Pyrophorini</taxon>
        <taxon>Ignelater</taxon>
    </lineage>
</organism>
<dbReference type="InterPro" id="IPR025476">
    <property type="entry name" value="Helitron_helicase-like"/>
</dbReference>
<evidence type="ECO:0000313" key="3">
    <source>
        <dbReference type="Proteomes" id="UP000801492"/>
    </source>
</evidence>